<reference evidence="2" key="1">
    <citation type="submission" date="2019-06" db="EMBL/GenBank/DDBJ databases">
        <authorList>
            <person name="Zheng W."/>
        </authorList>
    </citation>
    <scope>NUCLEOTIDE SEQUENCE</scope>
    <source>
        <strain evidence="2">QDHG01</strain>
    </source>
</reference>
<feature type="region of interest" description="Disordered" evidence="1">
    <location>
        <begin position="85"/>
        <end position="153"/>
    </location>
</feature>
<name>A0A8J8NJ77_HALGN</name>
<feature type="compositionally biased region" description="Basic and acidic residues" evidence="1">
    <location>
        <begin position="85"/>
        <end position="134"/>
    </location>
</feature>
<dbReference type="OrthoDB" id="10552546at2759"/>
<gene>
    <name evidence="2" type="ORF">FGO68_gene7127</name>
</gene>
<evidence type="ECO:0000313" key="3">
    <source>
        <dbReference type="Proteomes" id="UP000785679"/>
    </source>
</evidence>
<dbReference type="Proteomes" id="UP000785679">
    <property type="component" value="Unassembled WGS sequence"/>
</dbReference>
<keyword evidence="3" id="KW-1185">Reference proteome</keyword>
<evidence type="ECO:0000256" key="1">
    <source>
        <dbReference type="SAM" id="MobiDB-lite"/>
    </source>
</evidence>
<organism evidence="2 3">
    <name type="scientific">Halteria grandinella</name>
    <dbReference type="NCBI Taxonomy" id="5974"/>
    <lineage>
        <taxon>Eukaryota</taxon>
        <taxon>Sar</taxon>
        <taxon>Alveolata</taxon>
        <taxon>Ciliophora</taxon>
        <taxon>Intramacronucleata</taxon>
        <taxon>Spirotrichea</taxon>
        <taxon>Stichotrichia</taxon>
        <taxon>Sporadotrichida</taxon>
        <taxon>Halteriidae</taxon>
        <taxon>Halteria</taxon>
    </lineage>
</organism>
<sequence>MEDTPMDNCGYSADDYSEVTRVDTRNSKYQAKMNHTLGAASNKSYNFKQYQKMLMRRGAQQERDELRAQQVRQIKQITVENKKWAPVDSEDAKHMQKEAAKRQKEMAKLEKKREREELVQREEEKVQKESEKMSMKMGTRSWAKKKNQGEDYQ</sequence>
<proteinExistence type="predicted"/>
<comment type="caution">
    <text evidence="2">The sequence shown here is derived from an EMBL/GenBank/DDBJ whole genome shotgun (WGS) entry which is preliminary data.</text>
</comment>
<protein>
    <submittedName>
        <fullName evidence="2">Uncharacterized protein</fullName>
    </submittedName>
</protein>
<evidence type="ECO:0000313" key="2">
    <source>
        <dbReference type="EMBL" id="TNV75506.1"/>
    </source>
</evidence>
<accession>A0A8J8NJ77</accession>
<dbReference type="AlphaFoldDB" id="A0A8J8NJ77"/>
<dbReference type="EMBL" id="RRYP01015425">
    <property type="protein sequence ID" value="TNV75506.1"/>
    <property type="molecule type" value="Genomic_DNA"/>
</dbReference>